<feature type="compositionally biased region" description="Pro residues" evidence="1">
    <location>
        <begin position="61"/>
        <end position="72"/>
    </location>
</feature>
<feature type="compositionally biased region" description="Polar residues" evidence="1">
    <location>
        <begin position="202"/>
        <end position="212"/>
    </location>
</feature>
<dbReference type="OrthoDB" id="264782at2759"/>
<evidence type="ECO:0000313" key="2">
    <source>
        <dbReference type="EMBL" id="KAG5490453.1"/>
    </source>
</evidence>
<evidence type="ECO:0000256" key="1">
    <source>
        <dbReference type="SAM" id="MobiDB-lite"/>
    </source>
</evidence>
<feature type="region of interest" description="Disordered" evidence="1">
    <location>
        <begin position="166"/>
        <end position="227"/>
    </location>
</feature>
<dbReference type="GeneID" id="94286701"/>
<evidence type="ECO:0000313" key="3">
    <source>
        <dbReference type="Proteomes" id="UP000674318"/>
    </source>
</evidence>
<feature type="compositionally biased region" description="Basic and acidic residues" evidence="1">
    <location>
        <begin position="186"/>
        <end position="198"/>
    </location>
</feature>
<dbReference type="RefSeq" id="XP_067752781.1">
    <property type="nucleotide sequence ID" value="XM_067896624.1"/>
</dbReference>
<reference evidence="2 3" key="1">
    <citation type="submission" date="2021-02" db="EMBL/GenBank/DDBJ databases">
        <title>Porcisia hertigi Genome sequencing and assembly.</title>
        <authorList>
            <person name="Almutairi H."/>
            <person name="Gatherer D."/>
        </authorList>
    </citation>
    <scope>NUCLEOTIDE SEQUENCE [LARGE SCALE GENOMIC DNA]</scope>
    <source>
        <strain evidence="2 3">C119</strain>
    </source>
</reference>
<feature type="region of interest" description="Disordered" evidence="1">
    <location>
        <begin position="53"/>
        <end position="81"/>
    </location>
</feature>
<proteinExistence type="predicted"/>
<comment type="caution">
    <text evidence="2">The sequence shown here is derived from an EMBL/GenBank/DDBJ whole genome shotgun (WGS) entry which is preliminary data.</text>
</comment>
<feature type="region of interest" description="Disordered" evidence="1">
    <location>
        <begin position="398"/>
        <end position="430"/>
    </location>
</feature>
<protein>
    <submittedName>
        <fullName evidence="2">Uncharacterized protein</fullName>
    </submittedName>
</protein>
<organism evidence="2 3">
    <name type="scientific">Porcisia hertigi</name>
    <dbReference type="NCBI Taxonomy" id="2761500"/>
    <lineage>
        <taxon>Eukaryota</taxon>
        <taxon>Discoba</taxon>
        <taxon>Euglenozoa</taxon>
        <taxon>Kinetoplastea</taxon>
        <taxon>Metakinetoplastina</taxon>
        <taxon>Trypanosomatida</taxon>
        <taxon>Trypanosomatidae</taxon>
        <taxon>Leishmaniinae</taxon>
        <taxon>Porcisia</taxon>
    </lineage>
</organism>
<sequence>MHPSASTQQLLDELAARERRVLQQLRELSAMRQSPIAPSRPYASLPVTPMRLDTASLHPAPSAPLPQPPPSPSGATGHERHQVEVLSWRQQTNRLHNINPQSRETVGNLERDLQRLQYLLRQSPLTGTKRVTADAGDENVPRATNADRLQLYSPTVYGEGGVAVAREKRTREGRQPNLSASPVTPEVKRDRPEAEAHDASPPSLTALSSYSAMSPGRPDGRSPSLPRRSTVLCMDEEPDDGDVALAYDALKRFSRVATGMVTGAAGDGFREGSAIVFPGRVTAKAAAGVGMSPYREPDDIVRSETCNWQHAASAISHSTSEWRRSPVRWFFLSPAATASTEKVEPQYGVREEGGEVTTLRGPALETWAAQGSAHRVFHEGTHLASAFMENSLPQKEVSSQASGAFLSPSRPGQSFNVDAPQHPAVPSASPPPRFPGLFPSTLTQIRQHPASTAGLTFPTLAVDKERPPAPLIALSPRNSTTPKPALPSRGESYGRNVLGNVQPSCAASALPHSSKRTTSYALRAFYARESRAGSLLTPMWEESVL</sequence>
<dbReference type="AlphaFoldDB" id="A0A836I9T7"/>
<dbReference type="Proteomes" id="UP000674318">
    <property type="component" value="Unassembled WGS sequence"/>
</dbReference>
<dbReference type="KEGG" id="phet:94286701"/>
<dbReference type="EMBL" id="JAFJZO010000036">
    <property type="protein sequence ID" value="KAG5490453.1"/>
    <property type="molecule type" value="Genomic_DNA"/>
</dbReference>
<gene>
    <name evidence="2" type="ORF">JKF63_00573</name>
</gene>
<name>A0A836I9T7_9TRYP</name>
<keyword evidence="3" id="KW-1185">Reference proteome</keyword>
<accession>A0A836I9T7</accession>